<keyword evidence="4 5" id="KW-0472">Membrane</keyword>
<feature type="domain" description="Major facilitator superfamily (MFS) profile" evidence="6">
    <location>
        <begin position="1"/>
        <end position="112"/>
    </location>
</feature>
<dbReference type="GO" id="GO:0022857">
    <property type="term" value="F:transmembrane transporter activity"/>
    <property type="evidence" value="ECO:0007669"/>
    <property type="project" value="InterPro"/>
</dbReference>
<accession>A0AAV4FCP5</accession>
<evidence type="ECO:0000313" key="8">
    <source>
        <dbReference type="Proteomes" id="UP000762676"/>
    </source>
</evidence>
<feature type="transmembrane region" description="Helical" evidence="5">
    <location>
        <begin position="75"/>
        <end position="98"/>
    </location>
</feature>
<evidence type="ECO:0000313" key="7">
    <source>
        <dbReference type="EMBL" id="GFR70646.1"/>
    </source>
</evidence>
<dbReference type="AlphaFoldDB" id="A0AAV4FCP5"/>
<name>A0AAV4FCP5_9GAST</name>
<dbReference type="InterPro" id="IPR050382">
    <property type="entry name" value="MFS_Na/Anion_cotransporter"/>
</dbReference>
<evidence type="ECO:0000256" key="5">
    <source>
        <dbReference type="SAM" id="Phobius"/>
    </source>
</evidence>
<dbReference type="PANTHER" id="PTHR11662:SF399">
    <property type="entry name" value="FI19708P1-RELATED"/>
    <property type="match status" value="1"/>
</dbReference>
<dbReference type="PROSITE" id="PS50850">
    <property type="entry name" value="MFS"/>
    <property type="match status" value="1"/>
</dbReference>
<dbReference type="Pfam" id="PF07690">
    <property type="entry name" value="MFS_1"/>
    <property type="match status" value="1"/>
</dbReference>
<evidence type="ECO:0000256" key="2">
    <source>
        <dbReference type="ARBA" id="ARBA00022692"/>
    </source>
</evidence>
<keyword evidence="2 5" id="KW-0812">Transmembrane</keyword>
<comment type="caution">
    <text evidence="7">The sequence shown here is derived from an EMBL/GenBank/DDBJ whole genome shotgun (WGS) entry which is preliminary data.</text>
</comment>
<dbReference type="SUPFAM" id="SSF103473">
    <property type="entry name" value="MFS general substrate transporter"/>
    <property type="match status" value="1"/>
</dbReference>
<dbReference type="Gene3D" id="1.20.120.540">
    <property type="entry name" value="Voltage-gated potassium channels"/>
    <property type="match status" value="1"/>
</dbReference>
<evidence type="ECO:0000259" key="6">
    <source>
        <dbReference type="PROSITE" id="PS50850"/>
    </source>
</evidence>
<reference evidence="7 8" key="1">
    <citation type="journal article" date="2021" name="Elife">
        <title>Chloroplast acquisition without the gene transfer in kleptoplastic sea slugs, Plakobranchus ocellatus.</title>
        <authorList>
            <person name="Maeda T."/>
            <person name="Takahashi S."/>
            <person name="Yoshida T."/>
            <person name="Shimamura S."/>
            <person name="Takaki Y."/>
            <person name="Nagai Y."/>
            <person name="Toyoda A."/>
            <person name="Suzuki Y."/>
            <person name="Arimoto A."/>
            <person name="Ishii H."/>
            <person name="Satoh N."/>
            <person name="Nishiyama T."/>
            <person name="Hasebe M."/>
            <person name="Maruyama T."/>
            <person name="Minagawa J."/>
            <person name="Obokata J."/>
            <person name="Shigenobu S."/>
        </authorList>
    </citation>
    <scope>NUCLEOTIDE SEQUENCE [LARGE SCALE GENOMIC DNA]</scope>
</reference>
<dbReference type="PANTHER" id="PTHR11662">
    <property type="entry name" value="SOLUTE CARRIER FAMILY 17"/>
    <property type="match status" value="1"/>
</dbReference>
<dbReference type="InterPro" id="IPR036259">
    <property type="entry name" value="MFS_trans_sf"/>
</dbReference>
<comment type="subcellular location">
    <subcellularLocation>
        <location evidence="1">Membrane</location>
        <topology evidence="1">Multi-pass membrane protein</topology>
    </subcellularLocation>
</comment>
<evidence type="ECO:0000256" key="4">
    <source>
        <dbReference type="ARBA" id="ARBA00023136"/>
    </source>
</evidence>
<dbReference type="GO" id="GO:0006820">
    <property type="term" value="P:monoatomic anion transport"/>
    <property type="evidence" value="ECO:0007669"/>
    <property type="project" value="TreeGrafter"/>
</dbReference>
<evidence type="ECO:0000256" key="1">
    <source>
        <dbReference type="ARBA" id="ARBA00004141"/>
    </source>
</evidence>
<dbReference type="InterPro" id="IPR011701">
    <property type="entry name" value="MFS"/>
</dbReference>
<keyword evidence="3 5" id="KW-1133">Transmembrane helix</keyword>
<organism evidence="7 8">
    <name type="scientific">Elysia marginata</name>
    <dbReference type="NCBI Taxonomy" id="1093978"/>
    <lineage>
        <taxon>Eukaryota</taxon>
        <taxon>Metazoa</taxon>
        <taxon>Spiralia</taxon>
        <taxon>Lophotrochozoa</taxon>
        <taxon>Mollusca</taxon>
        <taxon>Gastropoda</taxon>
        <taxon>Heterobranchia</taxon>
        <taxon>Euthyneura</taxon>
        <taxon>Panpulmonata</taxon>
        <taxon>Sacoglossa</taxon>
        <taxon>Placobranchoidea</taxon>
        <taxon>Plakobranchidae</taxon>
        <taxon>Elysia</taxon>
    </lineage>
</organism>
<protein>
    <submittedName>
        <fullName evidence="7">Glycerol-3-phosphate transporter</fullName>
    </submittedName>
</protein>
<dbReference type="InterPro" id="IPR027378">
    <property type="entry name" value="Nucleotide_channel_N"/>
</dbReference>
<dbReference type="GO" id="GO:0016020">
    <property type="term" value="C:membrane"/>
    <property type="evidence" value="ECO:0007669"/>
    <property type="project" value="UniProtKB-SubCell"/>
</dbReference>
<sequence length="112" mass="12656">MSPVSFYVVIDIYIAIRYYRSYIASWYNHRYLPQFSWSETDQSIILGAFFYGYCSSQILGGYLATVYGAKLVMGYSLLATSVLALLTPVATVQSYYLLVACRVVQGLGQVMR</sequence>
<dbReference type="Proteomes" id="UP000762676">
    <property type="component" value="Unassembled WGS sequence"/>
</dbReference>
<feature type="transmembrane region" description="Helical" evidence="5">
    <location>
        <begin position="6"/>
        <end position="23"/>
    </location>
</feature>
<dbReference type="EMBL" id="BMAT01004227">
    <property type="protein sequence ID" value="GFR70646.1"/>
    <property type="molecule type" value="Genomic_DNA"/>
</dbReference>
<gene>
    <name evidence="7" type="ORF">ElyMa_002077600</name>
</gene>
<proteinExistence type="predicted"/>
<keyword evidence="8" id="KW-1185">Reference proteome</keyword>
<feature type="transmembrane region" description="Helical" evidence="5">
    <location>
        <begin position="44"/>
        <end position="69"/>
    </location>
</feature>
<dbReference type="InterPro" id="IPR020846">
    <property type="entry name" value="MFS_dom"/>
</dbReference>
<evidence type="ECO:0000256" key="3">
    <source>
        <dbReference type="ARBA" id="ARBA00022989"/>
    </source>
</evidence>